<dbReference type="AlphaFoldDB" id="E9H6G5"/>
<evidence type="ECO:0000313" key="3">
    <source>
        <dbReference type="Proteomes" id="UP000000305"/>
    </source>
</evidence>
<dbReference type="OrthoDB" id="61870at2759"/>
<dbReference type="EMBL" id="GL732597">
    <property type="protein sequence ID" value="EFX72653.1"/>
    <property type="molecule type" value="Genomic_DNA"/>
</dbReference>
<accession>E9H6G5</accession>
<evidence type="ECO:0000259" key="1">
    <source>
        <dbReference type="PROSITE" id="PS51186"/>
    </source>
</evidence>
<reference evidence="2 3" key="1">
    <citation type="journal article" date="2011" name="Science">
        <title>The ecoresponsive genome of Daphnia pulex.</title>
        <authorList>
            <person name="Colbourne J.K."/>
            <person name="Pfrender M.E."/>
            <person name="Gilbert D."/>
            <person name="Thomas W.K."/>
            <person name="Tucker A."/>
            <person name="Oakley T.H."/>
            <person name="Tokishita S."/>
            <person name="Aerts A."/>
            <person name="Arnold G.J."/>
            <person name="Basu M.K."/>
            <person name="Bauer D.J."/>
            <person name="Caceres C.E."/>
            <person name="Carmel L."/>
            <person name="Casola C."/>
            <person name="Choi J.H."/>
            <person name="Detter J.C."/>
            <person name="Dong Q."/>
            <person name="Dusheyko S."/>
            <person name="Eads B.D."/>
            <person name="Frohlich T."/>
            <person name="Geiler-Samerotte K.A."/>
            <person name="Gerlach D."/>
            <person name="Hatcher P."/>
            <person name="Jogdeo S."/>
            <person name="Krijgsveld J."/>
            <person name="Kriventseva E.V."/>
            <person name="Kultz D."/>
            <person name="Laforsch C."/>
            <person name="Lindquist E."/>
            <person name="Lopez J."/>
            <person name="Manak J.R."/>
            <person name="Muller J."/>
            <person name="Pangilinan J."/>
            <person name="Patwardhan R.P."/>
            <person name="Pitluck S."/>
            <person name="Pritham E.J."/>
            <person name="Rechtsteiner A."/>
            <person name="Rho M."/>
            <person name="Rogozin I.B."/>
            <person name="Sakarya O."/>
            <person name="Salamov A."/>
            <person name="Schaack S."/>
            <person name="Shapiro H."/>
            <person name="Shiga Y."/>
            <person name="Skalitzky C."/>
            <person name="Smith Z."/>
            <person name="Souvorov A."/>
            <person name="Sung W."/>
            <person name="Tang Z."/>
            <person name="Tsuchiya D."/>
            <person name="Tu H."/>
            <person name="Vos H."/>
            <person name="Wang M."/>
            <person name="Wolf Y.I."/>
            <person name="Yamagata H."/>
            <person name="Yamada T."/>
            <person name="Ye Y."/>
            <person name="Shaw J.R."/>
            <person name="Andrews J."/>
            <person name="Crease T.J."/>
            <person name="Tang H."/>
            <person name="Lucas S.M."/>
            <person name="Robertson H.M."/>
            <person name="Bork P."/>
            <person name="Koonin E.V."/>
            <person name="Zdobnov E.M."/>
            <person name="Grigoriev I.V."/>
            <person name="Lynch M."/>
            <person name="Boore J.L."/>
        </authorList>
    </citation>
    <scope>NUCLEOTIDE SEQUENCE [LARGE SCALE GENOMIC DNA]</scope>
</reference>
<keyword evidence="3" id="KW-1185">Reference proteome</keyword>
<dbReference type="InterPro" id="IPR000182">
    <property type="entry name" value="GNAT_dom"/>
</dbReference>
<dbReference type="GO" id="GO:0016747">
    <property type="term" value="F:acyltransferase activity, transferring groups other than amino-acyl groups"/>
    <property type="evidence" value="ECO:0007669"/>
    <property type="project" value="InterPro"/>
</dbReference>
<dbReference type="FunCoup" id="E9H6G5">
    <property type="interactions" value="6"/>
</dbReference>
<dbReference type="InterPro" id="IPR053225">
    <property type="entry name" value="Acyl-CoA_N-acyltransferase"/>
</dbReference>
<dbReference type="KEGG" id="dpx:DAPPUDRAFT_442960"/>
<dbReference type="Pfam" id="PF08445">
    <property type="entry name" value="FR47"/>
    <property type="match status" value="1"/>
</dbReference>
<dbReference type="PANTHER" id="PTHR20958:SF6">
    <property type="entry name" value="GLYCINE N-ACYLTRANSFERASE-LIKE PROTEIN"/>
    <property type="match status" value="1"/>
</dbReference>
<organism evidence="2 3">
    <name type="scientific">Daphnia pulex</name>
    <name type="common">Water flea</name>
    <dbReference type="NCBI Taxonomy" id="6669"/>
    <lineage>
        <taxon>Eukaryota</taxon>
        <taxon>Metazoa</taxon>
        <taxon>Ecdysozoa</taxon>
        <taxon>Arthropoda</taxon>
        <taxon>Crustacea</taxon>
        <taxon>Branchiopoda</taxon>
        <taxon>Diplostraca</taxon>
        <taxon>Cladocera</taxon>
        <taxon>Anomopoda</taxon>
        <taxon>Daphniidae</taxon>
        <taxon>Daphnia</taxon>
    </lineage>
</organism>
<dbReference type="InterPro" id="IPR016181">
    <property type="entry name" value="Acyl_CoA_acyltransferase"/>
</dbReference>
<dbReference type="Proteomes" id="UP000000305">
    <property type="component" value="Unassembled WGS sequence"/>
</dbReference>
<dbReference type="PROSITE" id="PS51186">
    <property type="entry name" value="GNAT"/>
    <property type="match status" value="1"/>
</dbReference>
<dbReference type="Gene3D" id="3.40.630.30">
    <property type="match status" value="1"/>
</dbReference>
<evidence type="ECO:0000313" key="2">
    <source>
        <dbReference type="EMBL" id="EFX72653.1"/>
    </source>
</evidence>
<gene>
    <name evidence="2" type="primary">NAT1</name>
    <name evidence="2" type="ORF">DAPPUDRAFT_442960</name>
</gene>
<dbReference type="PANTHER" id="PTHR20958">
    <property type="entry name" value="GLYCINE N-ACYLTRANSFERASE-LIKE PROTEIN"/>
    <property type="match status" value="1"/>
</dbReference>
<name>E9H6G5_DAPPU</name>
<dbReference type="InParanoid" id="E9H6G5"/>
<dbReference type="SUPFAM" id="SSF55729">
    <property type="entry name" value="Acyl-CoA N-acyltransferases (Nat)"/>
    <property type="match status" value="1"/>
</dbReference>
<dbReference type="eggNOG" id="ENOG502QVR1">
    <property type="taxonomic scope" value="Eukaryota"/>
</dbReference>
<dbReference type="InterPro" id="IPR013653">
    <property type="entry name" value="GCN5-like_dom"/>
</dbReference>
<proteinExistence type="predicted"/>
<protein>
    <submittedName>
        <fullName evidence="2">N-acetyltransferase protein NAT1</fullName>
    </submittedName>
</protein>
<feature type="domain" description="N-acetyltransferase" evidence="1">
    <location>
        <begin position="162"/>
        <end position="291"/>
    </location>
</feature>
<dbReference type="HOGENOM" id="CLU_080250_0_0_1"/>
<sequence length="301" mass="34094">MAGSVTLASRSDLFCLLSFLDSRLPAHCEVQMVVKAALLAANTSYQVFFLHESPSNDTYSAIVAIKKENVISQTQQNQKIWNLAEWSIDENALLRVYEAIDIDWKRDLVLAFNKHHNPHEKILKFLEDRHRLGEHCVYSAGRYVLDISEAMKLQTTSLPDEVYVKSLERHHAPLIYEHWTAFKHTTTVDDIADEIDLLPSAGLFLKDNDELVSWIMGHAPMGMSRLFTMDGHRRKGYATLVTLYMSKRMAQSGFLPFVNIVVGNTASTKFFEGLGFRFVRPLNAILTKPQSTDQTATSATN</sequence>